<evidence type="ECO:0008006" key="3">
    <source>
        <dbReference type="Google" id="ProtNLM"/>
    </source>
</evidence>
<protein>
    <recommendedName>
        <fullName evidence="3">DNA recombination-mediator protein A</fullName>
    </recommendedName>
</protein>
<proteinExistence type="predicted"/>
<dbReference type="Gene3D" id="3.40.50.450">
    <property type="match status" value="1"/>
</dbReference>
<name>A0AAD7UI37_9STRA</name>
<accession>A0AAD7UI37</accession>
<dbReference type="SUPFAM" id="SSF102405">
    <property type="entry name" value="MCP/YpsA-like"/>
    <property type="match status" value="1"/>
</dbReference>
<keyword evidence="2" id="KW-1185">Reference proteome</keyword>
<dbReference type="AlphaFoldDB" id="A0AAD7UI37"/>
<comment type="caution">
    <text evidence="1">The sequence shown here is derived from an EMBL/GenBank/DDBJ whole genome shotgun (WGS) entry which is preliminary data.</text>
</comment>
<reference evidence="1" key="1">
    <citation type="submission" date="2023-01" db="EMBL/GenBank/DDBJ databases">
        <title>Metagenome sequencing of chrysophaentin producing Chrysophaeum taylorii.</title>
        <authorList>
            <person name="Davison J."/>
            <person name="Bewley C."/>
        </authorList>
    </citation>
    <scope>NUCLEOTIDE SEQUENCE</scope>
    <source>
        <strain evidence="1">NIES-1699</strain>
    </source>
</reference>
<evidence type="ECO:0000313" key="1">
    <source>
        <dbReference type="EMBL" id="KAJ8607620.1"/>
    </source>
</evidence>
<gene>
    <name evidence="1" type="ORF">CTAYLR_005765</name>
</gene>
<dbReference type="Proteomes" id="UP001230188">
    <property type="component" value="Unassembled WGS sequence"/>
</dbReference>
<dbReference type="EMBL" id="JAQMWT010000203">
    <property type="protein sequence ID" value="KAJ8607620.1"/>
    <property type="molecule type" value="Genomic_DNA"/>
</dbReference>
<sequence length="156" mass="17231">MLRELREIQDGGPRSYCILGTRHCSYLHQQIIELLSYALVLSGNHVFTSGAQGTNSAAIRGALRAERADLLTVVLPQSLSKQTPEAQELVTQVKIVEEMPENDHLPLDLASKICNSKLISLTDQLVAFAFHASNTVVEAAREAEQKDKIVTIMYLD</sequence>
<organism evidence="1 2">
    <name type="scientific">Chrysophaeum taylorii</name>
    <dbReference type="NCBI Taxonomy" id="2483200"/>
    <lineage>
        <taxon>Eukaryota</taxon>
        <taxon>Sar</taxon>
        <taxon>Stramenopiles</taxon>
        <taxon>Ochrophyta</taxon>
        <taxon>Pelagophyceae</taxon>
        <taxon>Pelagomonadales</taxon>
        <taxon>Pelagomonadaceae</taxon>
        <taxon>Chrysophaeum</taxon>
    </lineage>
</organism>
<evidence type="ECO:0000313" key="2">
    <source>
        <dbReference type="Proteomes" id="UP001230188"/>
    </source>
</evidence>